<evidence type="ECO:0000256" key="2">
    <source>
        <dbReference type="SAM" id="SignalP"/>
    </source>
</evidence>
<feature type="compositionally biased region" description="Low complexity" evidence="1">
    <location>
        <begin position="184"/>
        <end position="193"/>
    </location>
</feature>
<accession>A0A369JDZ0</accession>
<feature type="signal peptide" evidence="2">
    <location>
        <begin position="1"/>
        <end position="20"/>
    </location>
</feature>
<evidence type="ECO:0000313" key="3">
    <source>
        <dbReference type="EMBL" id="RDB20098.1"/>
    </source>
</evidence>
<feature type="compositionally biased region" description="Polar residues" evidence="1">
    <location>
        <begin position="106"/>
        <end position="135"/>
    </location>
</feature>
<organism evidence="3 4">
    <name type="scientific">Hypsizygus marmoreus</name>
    <name type="common">White beech mushroom</name>
    <name type="synonym">Agaricus marmoreus</name>
    <dbReference type="NCBI Taxonomy" id="39966"/>
    <lineage>
        <taxon>Eukaryota</taxon>
        <taxon>Fungi</taxon>
        <taxon>Dikarya</taxon>
        <taxon>Basidiomycota</taxon>
        <taxon>Agaricomycotina</taxon>
        <taxon>Agaricomycetes</taxon>
        <taxon>Agaricomycetidae</taxon>
        <taxon>Agaricales</taxon>
        <taxon>Tricholomatineae</taxon>
        <taxon>Lyophyllaceae</taxon>
        <taxon>Hypsizygus</taxon>
    </lineage>
</organism>
<dbReference type="Proteomes" id="UP000076154">
    <property type="component" value="Unassembled WGS sequence"/>
</dbReference>
<name>A0A369JDZ0_HYPMA</name>
<feature type="compositionally biased region" description="Pro residues" evidence="1">
    <location>
        <begin position="173"/>
        <end position="183"/>
    </location>
</feature>
<protein>
    <submittedName>
        <fullName evidence="3">Uncharacterized protein</fullName>
    </submittedName>
</protein>
<keyword evidence="4" id="KW-1185">Reference proteome</keyword>
<feature type="compositionally biased region" description="Polar residues" evidence="1">
    <location>
        <begin position="259"/>
        <end position="271"/>
    </location>
</feature>
<sequence>MLAIPFIFTGVLALSSSSFAHPIDHAAGAGNVPFQKSESTSRLVMKRAAVYDADNGYQYYDGNVLSHSGGRYTQPTHRAPLPGQIYEARPPSPPNGRVYEPHPPSWVTSESSWRSTSGGRTHTPNVNGQNIRTATPSPPPPSNAQDGHRPPTYPNANHPPLPVDQKAPSGHLPKPPPSHPPPSSNVNNANSNHSHSHYNQYGPGHLASNTYSQHIPRPDSRHNGHSGQSPPSPPSPPSPARQASPNGPGIRTYGARPQTAGSNQPSSSNDNVVIPRLPDTRGQKRLYEQITGSQPAVGNIAYKQRKTTHDSGVVDGASRASKRREISGSQRPVGNIQYKRKKTDPKP</sequence>
<feature type="compositionally biased region" description="Pro residues" evidence="1">
    <location>
        <begin position="151"/>
        <end position="162"/>
    </location>
</feature>
<gene>
    <name evidence="3" type="ORF">Hypma_013066</name>
</gene>
<feature type="chain" id="PRO_5016653513" evidence="2">
    <location>
        <begin position="21"/>
        <end position="347"/>
    </location>
</feature>
<proteinExistence type="predicted"/>
<dbReference type="InParanoid" id="A0A369JDZ0"/>
<feature type="compositionally biased region" description="Basic residues" evidence="1">
    <location>
        <begin position="338"/>
        <end position="347"/>
    </location>
</feature>
<reference evidence="3" key="1">
    <citation type="submission" date="2018-04" db="EMBL/GenBank/DDBJ databases">
        <title>Whole genome sequencing of Hypsizygus marmoreus.</title>
        <authorList>
            <person name="Choi I.-G."/>
            <person name="Min B."/>
            <person name="Kim J.-G."/>
            <person name="Kim S."/>
            <person name="Oh Y.-L."/>
            <person name="Kong W.-S."/>
            <person name="Park H."/>
            <person name="Jeong J."/>
            <person name="Song E.-S."/>
        </authorList>
    </citation>
    <scope>NUCLEOTIDE SEQUENCE [LARGE SCALE GENOMIC DNA]</scope>
    <source>
        <strain evidence="3">51987-8</strain>
    </source>
</reference>
<feature type="region of interest" description="Disordered" evidence="1">
    <location>
        <begin position="298"/>
        <end position="347"/>
    </location>
</feature>
<feature type="compositionally biased region" description="Pro residues" evidence="1">
    <location>
        <begin position="230"/>
        <end position="239"/>
    </location>
</feature>
<evidence type="ECO:0000313" key="4">
    <source>
        <dbReference type="Proteomes" id="UP000076154"/>
    </source>
</evidence>
<dbReference type="EMBL" id="LUEZ02000071">
    <property type="protein sequence ID" value="RDB20098.1"/>
    <property type="molecule type" value="Genomic_DNA"/>
</dbReference>
<comment type="caution">
    <text evidence="3">The sequence shown here is derived from an EMBL/GenBank/DDBJ whole genome shotgun (WGS) entry which is preliminary data.</text>
</comment>
<dbReference type="AlphaFoldDB" id="A0A369JDZ0"/>
<evidence type="ECO:0000256" key="1">
    <source>
        <dbReference type="SAM" id="MobiDB-lite"/>
    </source>
</evidence>
<keyword evidence="2" id="KW-0732">Signal</keyword>
<feature type="region of interest" description="Disordered" evidence="1">
    <location>
        <begin position="68"/>
        <end position="276"/>
    </location>
</feature>